<name>A0A2C6B655_FUSNP</name>
<dbReference type="Proteomes" id="UP000223525">
    <property type="component" value="Unassembled WGS sequence"/>
</dbReference>
<dbReference type="RefSeq" id="WP_099002782.1">
    <property type="nucleotide sequence ID" value="NZ_CP077159.1"/>
</dbReference>
<protein>
    <submittedName>
        <fullName evidence="1">Uncharacterized protein</fullName>
    </submittedName>
</protein>
<accession>A0A2C6B655</accession>
<organism evidence="1 2">
    <name type="scientific">Fusobacterium nucleatum subsp. polymorphum</name>
    <name type="common">Fusobacterium polymorphum</name>
    <dbReference type="NCBI Taxonomy" id="76857"/>
    <lineage>
        <taxon>Bacteria</taxon>
        <taxon>Fusobacteriati</taxon>
        <taxon>Fusobacteriota</taxon>
        <taxon>Fusobacteriia</taxon>
        <taxon>Fusobacteriales</taxon>
        <taxon>Fusobacteriaceae</taxon>
        <taxon>Fusobacterium</taxon>
    </lineage>
</organism>
<dbReference type="AlphaFoldDB" id="A0A2C6B655"/>
<comment type="caution">
    <text evidence="1">The sequence shown here is derived from an EMBL/GenBank/DDBJ whole genome shotgun (WGS) entry which is preliminary data.</text>
</comment>
<sequence length="185" mass="21342">MGAINYQTLEKIKNIKNDIGAGKELKDILKKYFTNSKNKLHKWLETNQNQFTGEELKYLEYVIAAEVIEEDIDITPKPKENTSIVTNTSNIVVSNVSNLTRKERENIVFSDIIIEKLLKLIQGEEEKALIEIPKELRNLADLKIQNVRVSGKIYKEFASICKENNVTITDATNLMFTEFINKYKK</sequence>
<evidence type="ECO:0000313" key="1">
    <source>
        <dbReference type="EMBL" id="PHH99334.1"/>
    </source>
</evidence>
<evidence type="ECO:0000313" key="2">
    <source>
        <dbReference type="Proteomes" id="UP000223525"/>
    </source>
</evidence>
<dbReference type="EMBL" id="NIRK01000001">
    <property type="protein sequence ID" value="PHH99334.1"/>
    <property type="molecule type" value="Genomic_DNA"/>
</dbReference>
<gene>
    <name evidence="1" type="ORF">CA836_06350</name>
</gene>
<reference evidence="1 2" key="1">
    <citation type="submission" date="2017-06" db="EMBL/GenBank/DDBJ databases">
        <title>Draft genome sequence of Fusobacterium nucleatum subsp. polymorphum KCOM 1248 (=ChDC F113).</title>
        <authorList>
            <person name="Kook J.-K."/>
            <person name="Park S.-N."/>
            <person name="Lim Y.K."/>
            <person name="Roh H."/>
        </authorList>
    </citation>
    <scope>NUCLEOTIDE SEQUENCE [LARGE SCALE GENOMIC DNA]</scope>
    <source>
        <strain evidence="2">KCOM 1248 (ChDC F113)</strain>
    </source>
</reference>
<proteinExistence type="predicted"/>